<keyword evidence="4" id="KW-1185">Reference proteome</keyword>
<dbReference type="InterPro" id="IPR011047">
    <property type="entry name" value="Quinoprotein_ADH-like_sf"/>
</dbReference>
<feature type="compositionally biased region" description="Pro residues" evidence="1">
    <location>
        <begin position="1"/>
        <end position="15"/>
    </location>
</feature>
<accession>A0ABM7UAK6</accession>
<feature type="compositionally biased region" description="Basic residues" evidence="1">
    <location>
        <begin position="66"/>
        <end position="76"/>
    </location>
</feature>
<evidence type="ECO:0000313" key="3">
    <source>
        <dbReference type="EMBL" id="BDA64381.1"/>
    </source>
</evidence>
<feature type="region of interest" description="Disordered" evidence="1">
    <location>
        <begin position="1"/>
        <end position="76"/>
    </location>
</feature>
<keyword evidence="2" id="KW-0472">Membrane</keyword>
<feature type="region of interest" description="Disordered" evidence="1">
    <location>
        <begin position="203"/>
        <end position="267"/>
    </location>
</feature>
<dbReference type="Proteomes" id="UP000824496">
    <property type="component" value="Chromosome"/>
</dbReference>
<feature type="compositionally biased region" description="Low complexity" evidence="1">
    <location>
        <begin position="16"/>
        <end position="27"/>
    </location>
</feature>
<name>A0ABM7UAK6_9ACTO</name>
<reference evidence="3 4" key="1">
    <citation type="submission" date="2021-08" db="EMBL/GenBank/DDBJ databases">
        <title>Whole genome sequence of novel Actinomyces species strain MAS-1.</title>
        <authorList>
            <person name="Saito M."/>
            <person name="Kuwahara N."/>
            <person name="Takizawa T."/>
            <person name="Gotouda H."/>
            <person name="Ochiai T."/>
        </authorList>
    </citation>
    <scope>NUCLEOTIDE SEQUENCE [LARGE SCALE GENOMIC DNA]</scope>
    <source>
        <strain evidence="3 4">MAS-1</strain>
    </source>
</reference>
<evidence type="ECO:0000256" key="1">
    <source>
        <dbReference type="SAM" id="MobiDB-lite"/>
    </source>
</evidence>
<keyword evidence="2" id="KW-1133">Transmembrane helix</keyword>
<feature type="compositionally biased region" description="Pro residues" evidence="1">
    <location>
        <begin position="209"/>
        <end position="219"/>
    </location>
</feature>
<dbReference type="EMBL" id="AP025017">
    <property type="protein sequence ID" value="BDA64381.1"/>
    <property type="molecule type" value="Genomic_DNA"/>
</dbReference>
<evidence type="ECO:0000256" key="2">
    <source>
        <dbReference type="SAM" id="Phobius"/>
    </source>
</evidence>
<sequence length="739" mass="74333">MTPIFAPPPSSPSPKDPGSSPAASPGGTAQDGAGTLPPAPSALGQVQPARPRRPAPRIRPGNLPPARRRKRSGRRKALVGGGVVLTIVALVLGGGWIFTRWADAQDYRHEPGLAASIDLSTLSGPEPVAFTSSGRTVLSAGGRSIMRVAHDHGEALVALGGSSTTTLPQWVTPLPDELTGADLNCTASSGVLDCGAQVQLDLGTGAYTDPPPLTTPPPTAAAEDDADVTKPPPAAPSTPSGDEAAPSVRLGETSSDEAPIISPSGAVTTSDGTAIAGLTLDPLAPTWAAQAKVARRVGAFRIPGSQAAWVISDGTTLAAVKGKELLWSRPLPEGAAGLNGLGGQDEPSWLVMGGTLIMAQSDGVVATSIADGTQTWQITTPVTSWLPSKDRILIANNGQVALLSPQEGLPRADDIAPSAPVAAPGLDTLGEATLDIPADCAPVGTPSPEGTTSSATFVGGVATAEATGEAEALGAPASVTITSVTPTTIAGKPVALATLSCNGGGNTARSTVAAYGQDSSYMGSLPSGQLDAIGHTPNLLIESLHAVGSTVFFHVPGIQMAGDQDCQACAGSATATATAQWNGSGMDVVDVLYDTPAGGLRIPPLPDVQAFYDAIAAQDYTTASQHADDKLLGALNQQVTNPAAEGQFTLRTMQFPKGGTVTGCSLAGPGTITVGQGTVAATGVQPGEIICAVSSEDPALPWLHPTQDASGAISYTVWMVLTAGTDGSFEAVRFERAGA</sequence>
<gene>
    <name evidence="3" type="ORF">MANAM107_12150</name>
</gene>
<keyword evidence="2" id="KW-0812">Transmembrane</keyword>
<evidence type="ECO:0000313" key="4">
    <source>
        <dbReference type="Proteomes" id="UP000824496"/>
    </source>
</evidence>
<dbReference type="SUPFAM" id="SSF50998">
    <property type="entry name" value="Quinoprotein alcohol dehydrogenase-like"/>
    <property type="match status" value="1"/>
</dbReference>
<protein>
    <submittedName>
        <fullName evidence="3">Uncharacterized protein</fullName>
    </submittedName>
</protein>
<feature type="transmembrane region" description="Helical" evidence="2">
    <location>
        <begin position="77"/>
        <end position="98"/>
    </location>
</feature>
<organism evidence="3 4">
    <name type="scientific">Actinomyces capricornis</name>
    <dbReference type="NCBI Taxonomy" id="2755559"/>
    <lineage>
        <taxon>Bacteria</taxon>
        <taxon>Bacillati</taxon>
        <taxon>Actinomycetota</taxon>
        <taxon>Actinomycetes</taxon>
        <taxon>Actinomycetales</taxon>
        <taxon>Actinomycetaceae</taxon>
        <taxon>Actinomyces</taxon>
    </lineage>
</organism>
<proteinExistence type="predicted"/>
<dbReference type="RefSeq" id="WP_223912435.1">
    <property type="nucleotide sequence ID" value="NZ_AP025017.1"/>
</dbReference>